<sequence>MTLHSAAEVQAIIRRNVGVATQPHFEVDAVGAHHVDVRLPYAEGMTRLGDTVSGPVLMTAADAAMYAVILAHVPEGEYAVTSHFQIDFLRRPRAADILARAHILRCGRRSVNCRVELFSGDFDTLVAHVTGAYARMASATSGASPASPPG</sequence>
<dbReference type="CDD" id="cd03443">
    <property type="entry name" value="PaaI_thioesterase"/>
    <property type="match status" value="1"/>
</dbReference>
<dbReference type="Proteomes" id="UP000285123">
    <property type="component" value="Unassembled WGS sequence"/>
</dbReference>
<dbReference type="SUPFAM" id="SSF54637">
    <property type="entry name" value="Thioesterase/thiol ester dehydrase-isomerase"/>
    <property type="match status" value="1"/>
</dbReference>
<dbReference type="EMBL" id="AYKF01000118">
    <property type="protein sequence ID" value="ROO25212.1"/>
    <property type="molecule type" value="Genomic_DNA"/>
</dbReference>
<name>A0A423PHV0_9GAMM</name>
<dbReference type="AlphaFoldDB" id="A0A423PHV0"/>
<accession>A0A423PHV0</accession>
<dbReference type="RefSeq" id="WP_123592166.1">
    <property type="nucleotide sequence ID" value="NZ_AYKF01000118.1"/>
</dbReference>
<dbReference type="InterPro" id="IPR006683">
    <property type="entry name" value="Thioestr_dom"/>
</dbReference>
<dbReference type="OrthoDB" id="9805304at2"/>
<dbReference type="Pfam" id="PF03061">
    <property type="entry name" value="4HBT"/>
    <property type="match status" value="1"/>
</dbReference>
<protein>
    <submittedName>
        <fullName evidence="2">Thioesterase</fullName>
    </submittedName>
</protein>
<gene>
    <name evidence="2" type="ORF">SAHL_14745</name>
</gene>
<organism evidence="2 3">
    <name type="scientific">Salinisphaera orenii YIM 95161</name>
    <dbReference type="NCBI Taxonomy" id="1051139"/>
    <lineage>
        <taxon>Bacteria</taxon>
        <taxon>Pseudomonadati</taxon>
        <taxon>Pseudomonadota</taxon>
        <taxon>Gammaproteobacteria</taxon>
        <taxon>Salinisphaerales</taxon>
        <taxon>Salinisphaeraceae</taxon>
        <taxon>Salinisphaera</taxon>
    </lineage>
</organism>
<reference evidence="2 3" key="1">
    <citation type="submission" date="2013-10" db="EMBL/GenBank/DDBJ databases">
        <title>Salinisphaera halophila YIM 95161 Genome Sequencing.</title>
        <authorList>
            <person name="Lai Q."/>
            <person name="Li C."/>
            <person name="Shao Z."/>
        </authorList>
    </citation>
    <scope>NUCLEOTIDE SEQUENCE [LARGE SCALE GENOMIC DNA]</scope>
    <source>
        <strain evidence="2 3">YIM 95161</strain>
    </source>
</reference>
<evidence type="ECO:0000259" key="1">
    <source>
        <dbReference type="Pfam" id="PF03061"/>
    </source>
</evidence>
<comment type="caution">
    <text evidence="2">The sequence shown here is derived from an EMBL/GenBank/DDBJ whole genome shotgun (WGS) entry which is preliminary data.</text>
</comment>
<dbReference type="InterPro" id="IPR029069">
    <property type="entry name" value="HotDog_dom_sf"/>
</dbReference>
<evidence type="ECO:0000313" key="2">
    <source>
        <dbReference type="EMBL" id="ROO25212.1"/>
    </source>
</evidence>
<dbReference type="GO" id="GO:0016790">
    <property type="term" value="F:thiolester hydrolase activity"/>
    <property type="evidence" value="ECO:0007669"/>
    <property type="project" value="UniProtKB-ARBA"/>
</dbReference>
<feature type="domain" description="Thioesterase" evidence="1">
    <location>
        <begin position="51"/>
        <end position="121"/>
    </location>
</feature>
<dbReference type="Gene3D" id="3.10.129.10">
    <property type="entry name" value="Hotdog Thioesterase"/>
    <property type="match status" value="1"/>
</dbReference>
<evidence type="ECO:0000313" key="3">
    <source>
        <dbReference type="Proteomes" id="UP000285123"/>
    </source>
</evidence>
<proteinExistence type="predicted"/>